<reference evidence="2 3" key="1">
    <citation type="submission" date="2018-06" db="EMBL/GenBank/DDBJ databases">
        <authorList>
            <consortium name="Pathogen Informatics"/>
            <person name="Doyle S."/>
        </authorList>
    </citation>
    <scope>NUCLEOTIDE SEQUENCE [LARGE SCALE GENOMIC DNA]</scope>
    <source>
        <strain evidence="2 3">NCTC13315</strain>
    </source>
</reference>
<feature type="signal peptide" evidence="1">
    <location>
        <begin position="1"/>
        <end position="21"/>
    </location>
</feature>
<dbReference type="EMBL" id="UGNV01000001">
    <property type="protein sequence ID" value="STX27806.1"/>
    <property type="molecule type" value="Genomic_DNA"/>
</dbReference>
<evidence type="ECO:0000256" key="1">
    <source>
        <dbReference type="SAM" id="SignalP"/>
    </source>
</evidence>
<organism evidence="2 3">
    <name type="scientific">Legionella beliardensis</name>
    <dbReference type="NCBI Taxonomy" id="91822"/>
    <lineage>
        <taxon>Bacteria</taxon>
        <taxon>Pseudomonadati</taxon>
        <taxon>Pseudomonadota</taxon>
        <taxon>Gammaproteobacteria</taxon>
        <taxon>Legionellales</taxon>
        <taxon>Legionellaceae</taxon>
        <taxon>Legionella</taxon>
    </lineage>
</organism>
<protein>
    <submittedName>
        <fullName evidence="2">Protein IcmL (DotI)</fullName>
    </submittedName>
</protein>
<feature type="chain" id="PRO_5017060751" evidence="1">
    <location>
        <begin position="22"/>
        <end position="146"/>
    </location>
</feature>
<dbReference type="InterPro" id="IPR021055">
    <property type="entry name" value="T4BSS_IcmL/DotI"/>
</dbReference>
<dbReference type="Proteomes" id="UP000254968">
    <property type="component" value="Unassembled WGS sequence"/>
</dbReference>
<evidence type="ECO:0000313" key="2">
    <source>
        <dbReference type="EMBL" id="STX27806.1"/>
    </source>
</evidence>
<dbReference type="Pfam" id="PF11393">
    <property type="entry name" value="T4BSS_DotI_IcmL"/>
    <property type="match status" value="1"/>
</dbReference>
<dbReference type="RefSeq" id="WP_115301599.1">
    <property type="nucleotide sequence ID" value="NZ_CAAAHO010000011.1"/>
</dbReference>
<dbReference type="CDD" id="cd16385">
    <property type="entry name" value="IcmL"/>
    <property type="match status" value="1"/>
</dbReference>
<dbReference type="OrthoDB" id="5638127at2"/>
<dbReference type="AlphaFoldDB" id="A0A378HZT4"/>
<evidence type="ECO:0000313" key="3">
    <source>
        <dbReference type="Proteomes" id="UP000254968"/>
    </source>
</evidence>
<keyword evidence="1" id="KW-0732">Signal</keyword>
<sequence length="146" mass="16933">MINYLQKLLLVCFLLPTFCNASNEQVLNWTQQTLLKTLTLNYKNLDNQLESVKPNYTPEAWEDLRSFLGDKFVAIRDNQLVLHPTAIKTRQLIVQQGFENIIYWRVNQGIKVPELNLNLYFSAVVVKSNKPSYLIQSLTVTKESIN</sequence>
<gene>
    <name evidence="2" type="ORF">NCTC13315_00322</name>
</gene>
<proteinExistence type="predicted"/>
<name>A0A378HZT4_9GAMM</name>
<keyword evidence="3" id="KW-1185">Reference proteome</keyword>
<accession>A0A378HZT4</accession>